<evidence type="ECO:0000313" key="1">
    <source>
        <dbReference type="EMBL" id="MFC3909385.1"/>
    </source>
</evidence>
<reference evidence="2" key="1">
    <citation type="journal article" date="2019" name="Int. J. Syst. Evol. Microbiol.">
        <title>The Global Catalogue of Microorganisms (GCM) 10K type strain sequencing project: providing services to taxonomists for standard genome sequencing and annotation.</title>
        <authorList>
            <consortium name="The Broad Institute Genomics Platform"/>
            <consortium name="The Broad Institute Genome Sequencing Center for Infectious Disease"/>
            <person name="Wu L."/>
            <person name="Ma J."/>
        </authorList>
    </citation>
    <scope>NUCLEOTIDE SEQUENCE [LARGE SCALE GENOMIC DNA]</scope>
    <source>
        <strain evidence="2">CCUG 59858</strain>
    </source>
</reference>
<keyword evidence="2" id="KW-1185">Reference proteome</keyword>
<gene>
    <name evidence="1" type="ORF">ACFORL_09910</name>
</gene>
<name>A0ABV8CGD6_9GAMM</name>
<proteinExistence type="predicted"/>
<dbReference type="RefSeq" id="WP_382343553.1">
    <property type="nucleotide sequence ID" value="NZ_JBHSAB010000023.1"/>
</dbReference>
<organism evidence="1 2">
    <name type="scientific">Legionella dresdenensis</name>
    <dbReference type="NCBI Taxonomy" id="450200"/>
    <lineage>
        <taxon>Bacteria</taxon>
        <taxon>Pseudomonadati</taxon>
        <taxon>Pseudomonadota</taxon>
        <taxon>Gammaproteobacteria</taxon>
        <taxon>Legionellales</taxon>
        <taxon>Legionellaceae</taxon>
        <taxon>Legionella</taxon>
    </lineage>
</organism>
<accession>A0ABV8CGD6</accession>
<sequence>MDLGSSLYEKLQNQANFSTLNRNQIIDAAGVLILNDIQAVIANGNDLTLQGIYIKFFTELFLKLKPCLNEASHLKKSTLDVAAHF</sequence>
<dbReference type="Proteomes" id="UP001595758">
    <property type="component" value="Unassembled WGS sequence"/>
</dbReference>
<evidence type="ECO:0000313" key="2">
    <source>
        <dbReference type="Proteomes" id="UP001595758"/>
    </source>
</evidence>
<dbReference type="EMBL" id="JBHSAB010000023">
    <property type="protein sequence ID" value="MFC3909385.1"/>
    <property type="molecule type" value="Genomic_DNA"/>
</dbReference>
<comment type="caution">
    <text evidence="1">The sequence shown here is derived from an EMBL/GenBank/DDBJ whole genome shotgun (WGS) entry which is preliminary data.</text>
</comment>
<protein>
    <submittedName>
        <fullName evidence="1">Uncharacterized protein</fullName>
    </submittedName>
</protein>